<protein>
    <recommendedName>
        <fullName evidence="3">DRBM domain-containing protein</fullName>
    </recommendedName>
</protein>
<dbReference type="GO" id="GO:0005737">
    <property type="term" value="C:cytoplasm"/>
    <property type="evidence" value="ECO:0007669"/>
    <property type="project" value="TreeGrafter"/>
</dbReference>
<dbReference type="InterPro" id="IPR051247">
    <property type="entry name" value="RLC_Component"/>
</dbReference>
<evidence type="ECO:0000256" key="1">
    <source>
        <dbReference type="ARBA" id="ARBA00022884"/>
    </source>
</evidence>
<comment type="caution">
    <text evidence="4">The sequence shown here is derived from an EMBL/GenBank/DDBJ whole genome shotgun (WGS) entry which is preliminary data.</text>
</comment>
<dbReference type="Gene3D" id="3.30.160.20">
    <property type="match status" value="2"/>
</dbReference>
<dbReference type="GO" id="GO:0070920">
    <property type="term" value="P:regulation of regulatory ncRNA processing"/>
    <property type="evidence" value="ECO:0007669"/>
    <property type="project" value="TreeGrafter"/>
</dbReference>
<dbReference type="InterPro" id="IPR014720">
    <property type="entry name" value="dsRBD_dom"/>
</dbReference>
<proteinExistence type="predicted"/>
<gene>
    <name evidence="4" type="ORF">R5R35_010532</name>
</gene>
<dbReference type="EMBL" id="JAZDUA010000539">
    <property type="protein sequence ID" value="KAK7791411.1"/>
    <property type="molecule type" value="Genomic_DNA"/>
</dbReference>
<evidence type="ECO:0000259" key="3">
    <source>
        <dbReference type="PROSITE" id="PS50137"/>
    </source>
</evidence>
<accession>A0AAN9VAM3</accession>
<sequence>MGSKTPVSILQEMMTRMGTAPKYDLIFDGSGTHTAEFRYKVYANNVSAIGSGRSKKEAKHEAARVALERLSLSQIEDSQPQEEPVEIVTPYKDKIQENAIGELHDMCATNDIPMPEYELVEEKGAPHEKIFTFVCSVSKQKEVGIGRTKKQAKQLAAYSMMNRLKESLADVLTELKEERHVEPDNDNFEQAIAKYMATIGTPRRKFRLNRSPSKYENFFADVPQDFIDAAVKVLKEIPVPKNENERKELDVDWMLQLTRVMECLNASTMLMPGKHMKNGNKCLFLQINLSTEASFFGVGKSADEAIQDAAYSALVFINIQLRNVKKAHDLA</sequence>
<feature type="domain" description="DRBM" evidence="3">
    <location>
        <begin position="98"/>
        <end position="166"/>
    </location>
</feature>
<dbReference type="SMART" id="SM00358">
    <property type="entry name" value="DSRM"/>
    <property type="match status" value="2"/>
</dbReference>
<dbReference type="GO" id="GO:0016442">
    <property type="term" value="C:RISC complex"/>
    <property type="evidence" value="ECO:0007669"/>
    <property type="project" value="TreeGrafter"/>
</dbReference>
<evidence type="ECO:0000313" key="4">
    <source>
        <dbReference type="EMBL" id="KAK7791411.1"/>
    </source>
</evidence>
<keyword evidence="5" id="KW-1185">Reference proteome</keyword>
<reference evidence="4 5" key="1">
    <citation type="submission" date="2024-03" db="EMBL/GenBank/DDBJ databases">
        <title>The genome assembly and annotation of the cricket Gryllus longicercus Weissman &amp; Gray.</title>
        <authorList>
            <person name="Szrajer S."/>
            <person name="Gray D."/>
            <person name="Ylla G."/>
        </authorList>
    </citation>
    <scope>NUCLEOTIDE SEQUENCE [LARGE SCALE GENOMIC DNA]</scope>
    <source>
        <strain evidence="4">DAG 2021-001</strain>
        <tissue evidence="4">Whole body minus gut</tissue>
    </source>
</reference>
<dbReference type="CDD" id="cd19862">
    <property type="entry name" value="DSRM_PRKRA-like_rpt1"/>
    <property type="match status" value="1"/>
</dbReference>
<dbReference type="Proteomes" id="UP001378592">
    <property type="component" value="Unassembled WGS sequence"/>
</dbReference>
<dbReference type="GO" id="GO:0003725">
    <property type="term" value="F:double-stranded RNA binding"/>
    <property type="evidence" value="ECO:0007669"/>
    <property type="project" value="TreeGrafter"/>
</dbReference>
<evidence type="ECO:0000256" key="2">
    <source>
        <dbReference type="PROSITE-ProRule" id="PRU00266"/>
    </source>
</evidence>
<dbReference type="GO" id="GO:0030422">
    <property type="term" value="P:siRNA processing"/>
    <property type="evidence" value="ECO:0007669"/>
    <property type="project" value="TreeGrafter"/>
</dbReference>
<dbReference type="FunFam" id="3.30.160.20:FF:000007">
    <property type="entry name" value="Double-stranded RNA-binding protein Staufen homolog 1"/>
    <property type="match status" value="1"/>
</dbReference>
<dbReference type="Pfam" id="PF00035">
    <property type="entry name" value="dsrm"/>
    <property type="match status" value="2"/>
</dbReference>
<organism evidence="4 5">
    <name type="scientific">Gryllus longicercus</name>
    <dbReference type="NCBI Taxonomy" id="2509291"/>
    <lineage>
        <taxon>Eukaryota</taxon>
        <taxon>Metazoa</taxon>
        <taxon>Ecdysozoa</taxon>
        <taxon>Arthropoda</taxon>
        <taxon>Hexapoda</taxon>
        <taxon>Insecta</taxon>
        <taxon>Pterygota</taxon>
        <taxon>Neoptera</taxon>
        <taxon>Polyneoptera</taxon>
        <taxon>Orthoptera</taxon>
        <taxon>Ensifera</taxon>
        <taxon>Gryllidea</taxon>
        <taxon>Grylloidea</taxon>
        <taxon>Gryllidae</taxon>
        <taxon>Gryllinae</taxon>
        <taxon>Gryllus</taxon>
    </lineage>
</organism>
<dbReference type="AlphaFoldDB" id="A0AAN9VAM3"/>
<keyword evidence="1 2" id="KW-0694">RNA-binding</keyword>
<evidence type="ECO:0000313" key="5">
    <source>
        <dbReference type="Proteomes" id="UP001378592"/>
    </source>
</evidence>
<dbReference type="PANTHER" id="PTHR46205:SF3">
    <property type="entry name" value="LOQUACIOUS, ISOFORM B"/>
    <property type="match status" value="1"/>
</dbReference>
<dbReference type="SUPFAM" id="SSF54768">
    <property type="entry name" value="dsRNA-binding domain-like"/>
    <property type="match status" value="2"/>
</dbReference>
<dbReference type="PANTHER" id="PTHR46205">
    <property type="entry name" value="LOQUACIOUS, ISOFORM B"/>
    <property type="match status" value="1"/>
</dbReference>
<feature type="domain" description="DRBM" evidence="3">
    <location>
        <begin position="5"/>
        <end position="72"/>
    </location>
</feature>
<name>A0AAN9VAM3_9ORTH</name>
<dbReference type="GO" id="GO:0005634">
    <property type="term" value="C:nucleus"/>
    <property type="evidence" value="ECO:0007669"/>
    <property type="project" value="TreeGrafter"/>
</dbReference>
<dbReference type="PROSITE" id="PS50137">
    <property type="entry name" value="DS_RBD"/>
    <property type="match status" value="2"/>
</dbReference>
<dbReference type="GO" id="GO:0035197">
    <property type="term" value="F:siRNA binding"/>
    <property type="evidence" value="ECO:0007669"/>
    <property type="project" value="TreeGrafter"/>
</dbReference>
<dbReference type="GO" id="GO:0070578">
    <property type="term" value="C:RISC-loading complex"/>
    <property type="evidence" value="ECO:0007669"/>
    <property type="project" value="TreeGrafter"/>
</dbReference>